<reference evidence="3 4" key="1">
    <citation type="submission" date="2012-02" db="EMBL/GenBank/DDBJ databases">
        <title>Whole genome shotgun sequence of Mobilicoccus pelagius NBRC 104925.</title>
        <authorList>
            <person name="Yoshida Y."/>
            <person name="Hosoyama A."/>
            <person name="Tsuchikane K."/>
            <person name="Katsumata H."/>
            <person name="Yamazaki S."/>
            <person name="Fujita N."/>
        </authorList>
    </citation>
    <scope>NUCLEOTIDE SEQUENCE [LARGE SCALE GENOMIC DNA]</scope>
    <source>
        <strain evidence="3 4">NBRC 104925</strain>
    </source>
</reference>
<dbReference type="SUPFAM" id="SSF103473">
    <property type="entry name" value="MFS general substrate transporter"/>
    <property type="match status" value="1"/>
</dbReference>
<dbReference type="STRING" id="1089455.MOPEL_080_00280"/>
<accession>H5USP1</accession>
<keyword evidence="4" id="KW-1185">Reference proteome</keyword>
<name>H5USP1_9MICO</name>
<feature type="compositionally biased region" description="Basic residues" evidence="1">
    <location>
        <begin position="170"/>
        <end position="207"/>
    </location>
</feature>
<dbReference type="eggNOG" id="COG2146">
    <property type="taxonomic scope" value="Bacteria"/>
</dbReference>
<protein>
    <recommendedName>
        <fullName evidence="2">DUF2231 domain-containing protein</fullName>
    </recommendedName>
</protein>
<feature type="compositionally biased region" description="Low complexity" evidence="1">
    <location>
        <begin position="9"/>
        <end position="20"/>
    </location>
</feature>
<dbReference type="InterPro" id="IPR019251">
    <property type="entry name" value="DUF2231_TM"/>
</dbReference>
<organism evidence="3 4">
    <name type="scientific">Mobilicoccus pelagius NBRC 104925</name>
    <dbReference type="NCBI Taxonomy" id="1089455"/>
    <lineage>
        <taxon>Bacteria</taxon>
        <taxon>Bacillati</taxon>
        <taxon>Actinomycetota</taxon>
        <taxon>Actinomycetes</taxon>
        <taxon>Micrococcales</taxon>
        <taxon>Dermatophilaceae</taxon>
        <taxon>Mobilicoccus</taxon>
    </lineage>
</organism>
<comment type="caution">
    <text evidence="3">The sequence shown here is derived from an EMBL/GenBank/DDBJ whole genome shotgun (WGS) entry which is preliminary data.</text>
</comment>
<evidence type="ECO:0000313" key="4">
    <source>
        <dbReference type="Proteomes" id="UP000004367"/>
    </source>
</evidence>
<feature type="region of interest" description="Disordered" evidence="1">
    <location>
        <begin position="169"/>
        <end position="207"/>
    </location>
</feature>
<dbReference type="Proteomes" id="UP000004367">
    <property type="component" value="Unassembled WGS sequence"/>
</dbReference>
<evidence type="ECO:0000256" key="1">
    <source>
        <dbReference type="SAM" id="MobiDB-lite"/>
    </source>
</evidence>
<dbReference type="Pfam" id="PF09990">
    <property type="entry name" value="DUF2231"/>
    <property type="match status" value="1"/>
</dbReference>
<dbReference type="EMBL" id="BAFE01000058">
    <property type="protein sequence ID" value="GAB48749.1"/>
    <property type="molecule type" value="Genomic_DNA"/>
</dbReference>
<feature type="domain" description="DUF2231" evidence="2">
    <location>
        <begin position="64"/>
        <end position="157"/>
    </location>
</feature>
<evidence type="ECO:0000313" key="3">
    <source>
        <dbReference type="EMBL" id="GAB48749.1"/>
    </source>
</evidence>
<sequence length="207" mass="21827">MTDPISPTSLPRPAASPESPLSPAVLALEDATALDGATRLGDGLAGTLTANDGVAGLLTGRWLGHAVHPLLVEMPMGTWMSALALDLVGGEDSRDAARLLTGLGVASAVPAALTGWAEYAGIPRREKRVGVVHAGVNGGAALLQLGSWAARRSGRDGLGRLLGLGGHDPRRCRRLPRRSPRRRPQGRHPRRRLQRRLTRRRTNPGAA</sequence>
<feature type="region of interest" description="Disordered" evidence="1">
    <location>
        <begin position="1"/>
        <end position="20"/>
    </location>
</feature>
<dbReference type="RefSeq" id="WP_009482647.1">
    <property type="nucleotide sequence ID" value="NZ_BAFE01000058.1"/>
</dbReference>
<proteinExistence type="predicted"/>
<gene>
    <name evidence="3" type="ORF">MOPEL_080_00280</name>
</gene>
<dbReference type="InterPro" id="IPR036259">
    <property type="entry name" value="MFS_trans_sf"/>
</dbReference>
<evidence type="ECO:0000259" key="2">
    <source>
        <dbReference type="Pfam" id="PF09990"/>
    </source>
</evidence>
<dbReference type="AlphaFoldDB" id="H5USP1"/>